<dbReference type="GO" id="GO:0005524">
    <property type="term" value="F:ATP binding"/>
    <property type="evidence" value="ECO:0007669"/>
    <property type="project" value="UniProtKB-KW"/>
</dbReference>
<evidence type="ECO:0000313" key="12">
    <source>
        <dbReference type="Proteomes" id="UP000042738"/>
    </source>
</evidence>
<comment type="subcellular location">
    <subcellularLocation>
        <location evidence="1">Cell inner membrane</location>
        <topology evidence="1">Peripheral membrane protein</topology>
    </subcellularLocation>
</comment>
<keyword evidence="3" id="KW-1003">Cell membrane</keyword>
<proteinExistence type="predicted"/>
<dbReference type="InterPro" id="IPR050107">
    <property type="entry name" value="ABC_carbohydrate_import_ATPase"/>
</dbReference>
<organism evidence="11 12">
    <name type="scientific">Serratia symbiotica</name>
    <dbReference type="NCBI Taxonomy" id="138074"/>
    <lineage>
        <taxon>Bacteria</taxon>
        <taxon>Pseudomonadati</taxon>
        <taxon>Pseudomonadota</taxon>
        <taxon>Gammaproteobacteria</taxon>
        <taxon>Enterobacterales</taxon>
        <taxon>Yersiniaceae</taxon>
        <taxon>Serratia</taxon>
    </lineage>
</organism>
<dbReference type="InterPro" id="IPR017871">
    <property type="entry name" value="ABC_transporter-like_CS"/>
</dbReference>
<dbReference type="GO" id="GO:0005886">
    <property type="term" value="C:plasma membrane"/>
    <property type="evidence" value="ECO:0007669"/>
    <property type="project" value="UniProtKB-SubCell"/>
</dbReference>
<reference evidence="11 12" key="1">
    <citation type="journal article" date="2014" name="Genome Announc.">
        <title>Whole-Genome Sequence of Serratia symbiotica Strain CWBI-2.3T, a Free-Living Symbiont of the Black Bean Aphid Aphis fabae.</title>
        <authorList>
            <person name="Foray V."/>
            <person name="Grigorescu A.S."/>
            <person name="Sabri A."/>
            <person name="Haubruge E."/>
            <person name="Lognay G."/>
            <person name="Francis F."/>
            <person name="Fauconnier M.L."/>
            <person name="Hance T."/>
            <person name="Thonart P."/>
        </authorList>
    </citation>
    <scope>NUCLEOTIDE SEQUENCE [LARGE SCALE GENOMIC DNA]</scope>
    <source>
        <strain evidence="11">CWBI-2.3</strain>
    </source>
</reference>
<evidence type="ECO:0000256" key="6">
    <source>
        <dbReference type="ARBA" id="ARBA00022741"/>
    </source>
</evidence>
<dbReference type="FunFam" id="3.40.50.300:FF:000127">
    <property type="entry name" value="Ribose import ATP-binding protein RbsA"/>
    <property type="match status" value="1"/>
</dbReference>
<keyword evidence="5" id="KW-0677">Repeat</keyword>
<keyword evidence="2" id="KW-0813">Transport</keyword>
<dbReference type="STRING" id="138074.SYMBAF_30049"/>
<feature type="domain" description="ABC transporter" evidence="10">
    <location>
        <begin position="6"/>
        <end position="242"/>
    </location>
</feature>
<evidence type="ECO:0000256" key="1">
    <source>
        <dbReference type="ARBA" id="ARBA00004417"/>
    </source>
</evidence>
<dbReference type="GO" id="GO:0016887">
    <property type="term" value="F:ATP hydrolysis activity"/>
    <property type="evidence" value="ECO:0007669"/>
    <property type="project" value="InterPro"/>
</dbReference>
<evidence type="ECO:0000256" key="2">
    <source>
        <dbReference type="ARBA" id="ARBA00022448"/>
    </source>
</evidence>
<dbReference type="Proteomes" id="UP000042738">
    <property type="component" value="Chromosome"/>
</dbReference>
<keyword evidence="6" id="KW-0547">Nucleotide-binding</keyword>
<evidence type="ECO:0000256" key="5">
    <source>
        <dbReference type="ARBA" id="ARBA00022737"/>
    </source>
</evidence>
<protein>
    <submittedName>
        <fullName evidence="11">Sugar ABC transporter ATP-binding protein</fullName>
    </submittedName>
</protein>
<evidence type="ECO:0000256" key="3">
    <source>
        <dbReference type="ARBA" id="ARBA00022475"/>
    </source>
</evidence>
<gene>
    <name evidence="11" type="ORF">SYMBAF_10500</name>
</gene>
<dbReference type="PROSITE" id="PS00211">
    <property type="entry name" value="ABC_TRANSPORTER_1"/>
    <property type="match status" value="1"/>
</dbReference>
<feature type="domain" description="ABC transporter" evidence="10">
    <location>
        <begin position="262"/>
        <end position="508"/>
    </location>
</feature>
<keyword evidence="4" id="KW-0762">Sugar transport</keyword>
<evidence type="ECO:0000256" key="4">
    <source>
        <dbReference type="ARBA" id="ARBA00022597"/>
    </source>
</evidence>
<dbReference type="Gene3D" id="3.40.50.300">
    <property type="entry name" value="P-loop containing nucleotide triphosphate hydrolases"/>
    <property type="match status" value="2"/>
</dbReference>
<dbReference type="Pfam" id="PF00005">
    <property type="entry name" value="ABC_tran"/>
    <property type="match status" value="2"/>
</dbReference>
<dbReference type="InterPro" id="IPR003439">
    <property type="entry name" value="ABC_transporter-like_ATP-bd"/>
</dbReference>
<dbReference type="InterPro" id="IPR027417">
    <property type="entry name" value="P-loop_NTPase"/>
</dbReference>
<evidence type="ECO:0000256" key="7">
    <source>
        <dbReference type="ARBA" id="ARBA00022840"/>
    </source>
</evidence>
<evidence type="ECO:0000259" key="10">
    <source>
        <dbReference type="PROSITE" id="PS50893"/>
    </source>
</evidence>
<dbReference type="RefSeq" id="WP_040265335.1">
    <property type="nucleotide sequence ID" value="NZ_CP050855.1"/>
</dbReference>
<evidence type="ECO:0000313" key="11">
    <source>
        <dbReference type="EMBL" id="QLH63273.1"/>
    </source>
</evidence>
<dbReference type="InterPro" id="IPR003593">
    <property type="entry name" value="AAA+_ATPase"/>
</dbReference>
<dbReference type="GeneID" id="93736923"/>
<dbReference type="SUPFAM" id="SSF52540">
    <property type="entry name" value="P-loop containing nucleoside triphosphate hydrolases"/>
    <property type="match status" value="2"/>
</dbReference>
<dbReference type="PROSITE" id="PS50893">
    <property type="entry name" value="ABC_TRANSPORTER_2"/>
    <property type="match status" value="2"/>
</dbReference>
<keyword evidence="9" id="KW-0472">Membrane</keyword>
<keyword evidence="8" id="KW-1278">Translocase</keyword>
<dbReference type="SMART" id="SM00382">
    <property type="entry name" value="AAA"/>
    <property type="match status" value="2"/>
</dbReference>
<sequence length="514" mass="56540">MSQPLLKVIDLAKSFSGVWALSSAQLTVEQGEIHALLGENGAGKSTLLKALAGAQPQTRGEIWFNGETLGQEDSPVERQNKGIITIYQEFNLLPNMTVAENMFLGREPCRRLIVDSKAVNQKAQVILDYLQLNVAPTTTVARLSVAQQQMVEIARALTLNAKLIIMDEPSAALSDSEVESLHRVVRELKGRCVSIIYVTHRLHEVFQLCDRFTVFQDGRYTGSGNVAGSNVEQIIRLMVGRDVVFNRRDPSLTHHEDKPVCLSVKGLSRVKPPLDPFGIALEDISFHVHTGEILGIAGLVGAGRTEVARCLFGADKFTTGSFELDGKPYQPQNPMHALDQGIALVPEDRKKEGVALGLSIRDNLTLSSLSSLLTWRYFISPRKEDTLIEFYRQALQIKMVNAEQEVRKLSGGNQQKVILARCMALNLRILIVDEPTRGIDVGTKSEVHQVLFEMAKQGVAVIVISSDLPEILALSDRIITLSEGRVTGVLHGDDANEERLMTLMAIDHNALSAA</sequence>
<keyword evidence="7 11" id="KW-0067">ATP-binding</keyword>
<accession>A0A068Z9C1</accession>
<evidence type="ECO:0000256" key="9">
    <source>
        <dbReference type="ARBA" id="ARBA00023136"/>
    </source>
</evidence>
<evidence type="ECO:0000256" key="8">
    <source>
        <dbReference type="ARBA" id="ARBA00022967"/>
    </source>
</evidence>
<dbReference type="PANTHER" id="PTHR43790">
    <property type="entry name" value="CARBOHYDRATE TRANSPORT ATP-BINDING PROTEIN MG119-RELATED"/>
    <property type="match status" value="1"/>
</dbReference>
<dbReference type="AlphaFoldDB" id="A0A068Z9C1"/>
<dbReference type="CDD" id="cd03216">
    <property type="entry name" value="ABC_Carb_Monos_I"/>
    <property type="match status" value="1"/>
</dbReference>
<dbReference type="PANTHER" id="PTHR43790:SF3">
    <property type="entry name" value="D-ALLOSE IMPORT ATP-BINDING PROTEIN ALSA-RELATED"/>
    <property type="match status" value="1"/>
</dbReference>
<dbReference type="CDD" id="cd03215">
    <property type="entry name" value="ABC_Carb_Monos_II"/>
    <property type="match status" value="1"/>
</dbReference>
<dbReference type="EMBL" id="CP050855">
    <property type="protein sequence ID" value="QLH63273.1"/>
    <property type="molecule type" value="Genomic_DNA"/>
</dbReference>
<name>A0A068Z9C1_9GAMM</name>